<comment type="caution">
    <text evidence="1">The sequence shown here is derived from an EMBL/GenBank/DDBJ whole genome shotgun (WGS) entry which is preliminary data.</text>
</comment>
<proteinExistence type="predicted"/>
<sequence length="128" mass="14762">MVECFQYTYCTCVGNPSLAWSFFLLEEVMSTFEKELEQLNVHHDHVEVKFLGFQGEKKDVAKVVLKIIDKDQSNLILITLPSPEDNESFFVESSMPTFDSEVNGNGSPNETANKHLQKNTYKNWTHRK</sequence>
<gene>
    <name evidence="1" type="ORF">RFI_13701</name>
</gene>
<organism evidence="1 2">
    <name type="scientific">Reticulomyxa filosa</name>
    <dbReference type="NCBI Taxonomy" id="46433"/>
    <lineage>
        <taxon>Eukaryota</taxon>
        <taxon>Sar</taxon>
        <taxon>Rhizaria</taxon>
        <taxon>Retaria</taxon>
        <taxon>Foraminifera</taxon>
        <taxon>Monothalamids</taxon>
        <taxon>Reticulomyxidae</taxon>
        <taxon>Reticulomyxa</taxon>
    </lineage>
</organism>
<accession>X6NB22</accession>
<dbReference type="AlphaFoldDB" id="X6NB22"/>
<keyword evidence="2" id="KW-1185">Reference proteome</keyword>
<name>X6NB22_RETFI</name>
<dbReference type="Proteomes" id="UP000023152">
    <property type="component" value="Unassembled WGS sequence"/>
</dbReference>
<protein>
    <submittedName>
        <fullName evidence="1">Uncharacterized protein</fullName>
    </submittedName>
</protein>
<evidence type="ECO:0000313" key="2">
    <source>
        <dbReference type="Proteomes" id="UP000023152"/>
    </source>
</evidence>
<reference evidence="1 2" key="1">
    <citation type="journal article" date="2013" name="Curr. Biol.">
        <title>The Genome of the Foraminiferan Reticulomyxa filosa.</title>
        <authorList>
            <person name="Glockner G."/>
            <person name="Hulsmann N."/>
            <person name="Schleicher M."/>
            <person name="Noegel A.A."/>
            <person name="Eichinger L."/>
            <person name="Gallinger C."/>
            <person name="Pawlowski J."/>
            <person name="Sierra R."/>
            <person name="Euteneuer U."/>
            <person name="Pillet L."/>
            <person name="Moustafa A."/>
            <person name="Platzer M."/>
            <person name="Groth M."/>
            <person name="Szafranski K."/>
            <person name="Schliwa M."/>
        </authorList>
    </citation>
    <scope>NUCLEOTIDE SEQUENCE [LARGE SCALE GENOMIC DNA]</scope>
</reference>
<evidence type="ECO:0000313" key="1">
    <source>
        <dbReference type="EMBL" id="ETO23480.1"/>
    </source>
</evidence>
<dbReference type="EMBL" id="ASPP01009903">
    <property type="protein sequence ID" value="ETO23480.1"/>
    <property type="molecule type" value="Genomic_DNA"/>
</dbReference>